<geneLocation type="mitochondrion" evidence="1"/>
<protein>
    <submittedName>
        <fullName evidence="1">Uncharacterized protein</fullName>
    </submittedName>
</protein>
<accession>A0A1Y0B2A1</accession>
<dbReference type="AlphaFoldDB" id="A0A1Y0B2A1"/>
<proteinExistence type="predicted"/>
<keyword evidence="1" id="KW-0496">Mitochondrion</keyword>
<reference evidence="1" key="1">
    <citation type="submission" date="2017-03" db="EMBL/GenBank/DDBJ databases">
        <title>The mitochondrial genome of the carnivorous plant Utricularia reniformis (Lentibulariaceae): structure, comparative analysis and evolutionary landmarks.</title>
        <authorList>
            <person name="Silva S.R."/>
            <person name="Alvarenga D.O."/>
            <person name="Michael T.P."/>
            <person name="Miranda V.F.O."/>
            <person name="Varani A.M."/>
        </authorList>
    </citation>
    <scope>NUCLEOTIDE SEQUENCE</scope>
</reference>
<dbReference type="EMBL" id="KY774314">
    <property type="protein sequence ID" value="ART31520.1"/>
    <property type="molecule type" value="Genomic_DNA"/>
</dbReference>
<evidence type="ECO:0000313" key="1">
    <source>
        <dbReference type="EMBL" id="ART31520.1"/>
    </source>
</evidence>
<name>A0A1Y0B2A1_9LAMI</name>
<gene>
    <name evidence="1" type="ORF">AEK19_MT1320</name>
</gene>
<sequence>MVCIAPHRYSNTSPLRDLLWMFTRLFDESKGSSRPRAGNPLPKVLVLLLFFGESSCSNLPLSLIIR</sequence>
<organism evidence="1">
    <name type="scientific">Utricularia reniformis</name>
    <dbReference type="NCBI Taxonomy" id="192314"/>
    <lineage>
        <taxon>Eukaryota</taxon>
        <taxon>Viridiplantae</taxon>
        <taxon>Streptophyta</taxon>
        <taxon>Embryophyta</taxon>
        <taxon>Tracheophyta</taxon>
        <taxon>Spermatophyta</taxon>
        <taxon>Magnoliopsida</taxon>
        <taxon>eudicotyledons</taxon>
        <taxon>Gunneridae</taxon>
        <taxon>Pentapetalae</taxon>
        <taxon>asterids</taxon>
        <taxon>lamiids</taxon>
        <taxon>Lamiales</taxon>
        <taxon>Lentibulariaceae</taxon>
        <taxon>Utricularia</taxon>
    </lineage>
</organism>